<proteinExistence type="predicted"/>
<dbReference type="AlphaFoldDB" id="A0A9N8HK33"/>
<accession>A0A9N8HK33</accession>
<name>A0A9N8HK33_9STRA</name>
<evidence type="ECO:0000313" key="4">
    <source>
        <dbReference type="Proteomes" id="UP001153069"/>
    </source>
</evidence>
<protein>
    <recommendedName>
        <fullName evidence="2">Non-canonical E2 ubiquitin-conjugating enzyme C-terminal domain-containing protein</fullName>
    </recommendedName>
</protein>
<feature type="domain" description="Non-canonical E2 ubiquitin-conjugating enzyme C-terminal" evidence="2">
    <location>
        <begin position="20"/>
        <end position="88"/>
    </location>
</feature>
<feature type="region of interest" description="Disordered" evidence="1">
    <location>
        <begin position="112"/>
        <end position="144"/>
    </location>
</feature>
<feature type="compositionally biased region" description="Basic residues" evidence="1">
    <location>
        <begin position="112"/>
        <end position="127"/>
    </location>
</feature>
<organism evidence="3 4">
    <name type="scientific">Seminavis robusta</name>
    <dbReference type="NCBI Taxonomy" id="568900"/>
    <lineage>
        <taxon>Eukaryota</taxon>
        <taxon>Sar</taxon>
        <taxon>Stramenopiles</taxon>
        <taxon>Ochrophyta</taxon>
        <taxon>Bacillariophyta</taxon>
        <taxon>Bacillariophyceae</taxon>
        <taxon>Bacillariophycidae</taxon>
        <taxon>Naviculales</taxon>
        <taxon>Naviculaceae</taxon>
        <taxon>Seminavis</taxon>
    </lineage>
</organism>
<evidence type="ECO:0000256" key="1">
    <source>
        <dbReference type="SAM" id="MobiDB-lite"/>
    </source>
</evidence>
<reference evidence="3" key="1">
    <citation type="submission" date="2020-06" db="EMBL/GenBank/DDBJ databases">
        <authorList>
            <consortium name="Plant Systems Biology data submission"/>
        </authorList>
    </citation>
    <scope>NUCLEOTIDE SEQUENCE</scope>
    <source>
        <strain evidence="3">D6</strain>
    </source>
</reference>
<keyword evidence="4" id="KW-1185">Reference proteome</keyword>
<dbReference type="OrthoDB" id="406045at2759"/>
<dbReference type="EMBL" id="CAICTM010000907">
    <property type="protein sequence ID" value="CAB9518138.1"/>
    <property type="molecule type" value="Genomic_DNA"/>
</dbReference>
<dbReference type="PANTHER" id="PTHR31560:SF0">
    <property type="entry name" value="UPF0652 PROTEIN C22H10.08"/>
    <property type="match status" value="1"/>
</dbReference>
<sequence>MVGIRSSKRNGNKLSLPDFAKYIPLRLSAEERALLTVMEQTLNVSEYTDNVDVTSARRGIKTRRILDGILEVCHMATGLAVSSGKERGLFNMCVVEDNNGGSKLPLAALSFGRKKKSKKAKKKKKTRREKEAEDDAGNNDSSWAAREPRDNAVLFQTMFEICRRNKVLNPSSMRTTYGKLMYLMQDSQNPTVAKSLGFSLHKDLVLVGPYLDARGCSELLRDDRLEGATQYISSRNHKTGKQISREEIEEMVEEKRALADALVEEYKSDKITAENVRRCIESITDAISYVESNVAPVQAMLKHLEDYFTPDEFETGFSLELNGRRSNFSSYSSGYSRYGLSAYSSSQSEGPKLSHNHQTQYTFVWQSLQLWCKVMRNMHRLWVCADDDLLSTSNAYHLHNTGQGLNRVQSCPKVRKVMSTLLHMTQQEAGQAWVGLSVIHLGDRDVPNALIFIDKYTQIPRFLNPLVSFFQSVPELCQDERIDAYIKKQFGSHRKLMMTVLCDYFKHGFDGSGDDGGSCIDGRLTSSWNWTSRVAKKPYYHALMLSGFQGFDGNFK</sequence>
<dbReference type="InterPro" id="IPR057668">
    <property type="entry name" value="E2_Ub-conjug_enz_C"/>
</dbReference>
<gene>
    <name evidence="3" type="ORF">SEMRO_909_G218980.1</name>
</gene>
<feature type="domain" description="Non-canonical E2 ubiquitin-conjugating enzyme C-terminal" evidence="2">
    <location>
        <begin position="144"/>
        <end position="553"/>
    </location>
</feature>
<evidence type="ECO:0000313" key="3">
    <source>
        <dbReference type="EMBL" id="CAB9518138.1"/>
    </source>
</evidence>
<dbReference type="InterPro" id="IPR018553">
    <property type="entry name" value="E2_Ub-conjug_enz"/>
</dbReference>
<dbReference type="Proteomes" id="UP001153069">
    <property type="component" value="Unassembled WGS sequence"/>
</dbReference>
<comment type="caution">
    <text evidence="3">The sequence shown here is derived from an EMBL/GenBank/DDBJ whole genome shotgun (WGS) entry which is preliminary data.</text>
</comment>
<dbReference type="PANTHER" id="PTHR31560">
    <property type="entry name" value="UPF0652 PROTEIN C16A11.03C-RELATED"/>
    <property type="match status" value="1"/>
</dbReference>
<dbReference type="Pfam" id="PF09418">
    <property type="entry name" value="DUF2009"/>
    <property type="match status" value="2"/>
</dbReference>
<evidence type="ECO:0000259" key="2">
    <source>
        <dbReference type="Pfam" id="PF09418"/>
    </source>
</evidence>